<evidence type="ECO:0000256" key="1">
    <source>
        <dbReference type="ARBA" id="ARBA00007151"/>
    </source>
</evidence>
<evidence type="ECO:0000256" key="3">
    <source>
        <dbReference type="ARBA" id="ARBA00023274"/>
    </source>
</evidence>
<sequence>MKSHMHLVERLANRLMKGGKFTGKKSKALRTVRLAFDQVSEREKKNPLQQLVDAIENAAPKEEVTRLQFGGISVPRAVDASPARRLNVAIRNISQGAIQASRKSTKSIDTCLANEIILAAKGDQASFAVARKEEVERVAQSAR</sequence>
<dbReference type="Pfam" id="PF00177">
    <property type="entry name" value="Ribosomal_S7"/>
    <property type="match status" value="1"/>
</dbReference>
<comment type="similarity">
    <text evidence="1">Belongs to the universal ribosomal protein uS7 family.</text>
</comment>
<dbReference type="InterPro" id="IPR036823">
    <property type="entry name" value="Ribosomal_uS7_dom_sf"/>
</dbReference>
<accession>T1BPF1</accession>
<dbReference type="SUPFAM" id="SSF47973">
    <property type="entry name" value="Ribosomal protein S7"/>
    <property type="match status" value="1"/>
</dbReference>
<evidence type="ECO:0000256" key="2">
    <source>
        <dbReference type="ARBA" id="ARBA00022980"/>
    </source>
</evidence>
<proteinExistence type="inferred from homology"/>
<feature type="domain" description="Small ribosomal subunit protein uS7" evidence="4">
    <location>
        <begin position="4"/>
        <end position="143"/>
    </location>
</feature>
<dbReference type="GO" id="GO:0005840">
    <property type="term" value="C:ribosome"/>
    <property type="evidence" value="ECO:0007669"/>
    <property type="project" value="UniProtKB-KW"/>
</dbReference>
<keyword evidence="3" id="KW-0687">Ribonucleoprotein</keyword>
<organism evidence="5">
    <name type="scientific">mine drainage metagenome</name>
    <dbReference type="NCBI Taxonomy" id="410659"/>
    <lineage>
        <taxon>unclassified sequences</taxon>
        <taxon>metagenomes</taxon>
        <taxon>ecological metagenomes</taxon>
    </lineage>
</organism>
<dbReference type="AlphaFoldDB" id="T1BPF1"/>
<reference evidence="5" key="2">
    <citation type="journal article" date="2014" name="ISME J.">
        <title>Microbial stratification in low pH oxic and suboxic macroscopic growths along an acid mine drainage.</title>
        <authorList>
            <person name="Mendez-Garcia C."/>
            <person name="Mesa V."/>
            <person name="Sprenger R.R."/>
            <person name="Richter M."/>
            <person name="Diez M.S."/>
            <person name="Solano J."/>
            <person name="Bargiela R."/>
            <person name="Golyshina O.V."/>
            <person name="Manteca A."/>
            <person name="Ramos J.L."/>
            <person name="Gallego J.R."/>
            <person name="Llorente I."/>
            <person name="Martins Dos Santos V.A."/>
            <person name="Jensen O.N."/>
            <person name="Pelaez A.I."/>
            <person name="Sanchez J."/>
            <person name="Ferrer M."/>
        </authorList>
    </citation>
    <scope>NUCLEOTIDE SEQUENCE</scope>
</reference>
<dbReference type="Gene3D" id="1.10.455.10">
    <property type="entry name" value="Ribosomal protein S7 domain"/>
    <property type="match status" value="1"/>
</dbReference>
<dbReference type="GO" id="GO:0006412">
    <property type="term" value="P:translation"/>
    <property type="evidence" value="ECO:0007669"/>
    <property type="project" value="InterPro"/>
</dbReference>
<dbReference type="EMBL" id="AUZY01006005">
    <property type="protein sequence ID" value="EQD55905.1"/>
    <property type="molecule type" value="Genomic_DNA"/>
</dbReference>
<reference evidence="5" key="1">
    <citation type="submission" date="2013-08" db="EMBL/GenBank/DDBJ databases">
        <authorList>
            <person name="Mendez C."/>
            <person name="Richter M."/>
            <person name="Ferrer M."/>
            <person name="Sanchez J."/>
        </authorList>
    </citation>
    <scope>NUCLEOTIDE SEQUENCE</scope>
</reference>
<evidence type="ECO:0000313" key="5">
    <source>
        <dbReference type="EMBL" id="EQD55905.1"/>
    </source>
</evidence>
<dbReference type="InterPro" id="IPR023798">
    <property type="entry name" value="Ribosomal_uS7_dom"/>
</dbReference>
<dbReference type="InterPro" id="IPR000235">
    <property type="entry name" value="Ribosomal_uS7"/>
</dbReference>
<name>T1BPF1_9ZZZZ</name>
<keyword evidence="2 5" id="KW-0689">Ribosomal protein</keyword>
<gene>
    <name evidence="5" type="ORF">B1B_09144</name>
</gene>
<evidence type="ECO:0000259" key="4">
    <source>
        <dbReference type="Pfam" id="PF00177"/>
    </source>
</evidence>
<protein>
    <submittedName>
        <fullName evidence="5">30S ribosomal protein S7P</fullName>
    </submittedName>
</protein>
<comment type="caution">
    <text evidence="5">The sequence shown here is derived from an EMBL/GenBank/DDBJ whole genome shotgun (WGS) entry which is preliminary data.</text>
</comment>
<dbReference type="GO" id="GO:1990904">
    <property type="term" value="C:ribonucleoprotein complex"/>
    <property type="evidence" value="ECO:0007669"/>
    <property type="project" value="UniProtKB-KW"/>
</dbReference>
<dbReference type="PANTHER" id="PTHR11205">
    <property type="entry name" value="RIBOSOMAL PROTEIN S7"/>
    <property type="match status" value="1"/>
</dbReference>
<dbReference type="PIRSF" id="PIRSF002122">
    <property type="entry name" value="RPS7p_RPS7a_RPS5e_RPS7o"/>
    <property type="match status" value="1"/>
</dbReference>